<sequence>MNENRRDILIRFGIVYFIIVMIFIAIIVKIVIIQTTQRPMWMKLAASLTQPDRVAPATRGNIYSEDGQLFASTMPEYHLVMDMRTQALHDTLRHHKTSLFYEKVDSLCRHLAAKFGDKSVQAYKMALVNAYKKRDPRFSVYPDLISYSDLKEVLQFPLFNLGRLRSGLIEDVYARRIRPFGDIGSRTIGGIYGDESMGGKNGIELAFDTLLRGKPGLYSRQRIAGSWENVVVVPPENGADIITTLNANIQDITENALRKELIKTDAKEGCAIVMETKTGEIKAVANLTQQKDSTYAEARNEAFADETEPGSTFKVASIMAALDQGLISPNDTINTGNGVYDFFGTKMHDWNEDHGGFHKITVAQAVWYSSNIGVSRTIYNAYKNNPAAFVDKLYEMKLNQPIHFHIPGAGIPIIKHPDEKNTHWSLTTLPWMSIGYEVQIPPIYTLTFYNAIANNGKMIRPFLVKAIEKKGKVVQTFSTSTIKDQICKPSTLSIIKSMLLGVVEHGTGANLQSPYVQIAGKSGTAQISKGASGYKTDGVEYQVSFCGYFPATDPQYTVICVIRKPKIGYASGGLMAGAVVKEIALLVNASKITLTPNSLPSTGEDKIPMIKSGDYNDVKTVLSRMSINFLGDKNQFPWITATADSNYVTIHSMAIPQNGVPNVISMGAKDAVYLLGNAGLNVQLVGCGKVISQSLPPNSALQKGATIVLTLH</sequence>
<dbReference type="Gene3D" id="3.30.450.330">
    <property type="match status" value="1"/>
</dbReference>
<dbReference type="Pfam" id="PF00905">
    <property type="entry name" value="Transpeptidase"/>
    <property type="match status" value="1"/>
</dbReference>
<dbReference type="InterPro" id="IPR036138">
    <property type="entry name" value="PBP_dimer_sf"/>
</dbReference>
<comment type="subcellular location">
    <subcellularLocation>
        <location evidence="1">Membrane</location>
    </subcellularLocation>
</comment>
<dbReference type="GO" id="GO:0071555">
    <property type="term" value="P:cell wall organization"/>
    <property type="evidence" value="ECO:0007669"/>
    <property type="project" value="TreeGrafter"/>
</dbReference>
<protein>
    <submittedName>
        <fullName evidence="6">Cell division protein FtsI (Penicillin-binding protein 3)</fullName>
    </submittedName>
</protein>
<dbReference type="PANTHER" id="PTHR30627">
    <property type="entry name" value="PEPTIDOGLYCAN D,D-TRANSPEPTIDASE"/>
    <property type="match status" value="1"/>
</dbReference>
<evidence type="ECO:0000313" key="6">
    <source>
        <dbReference type="EMBL" id="MBB3187431.1"/>
    </source>
</evidence>
<dbReference type="Pfam" id="PF03793">
    <property type="entry name" value="PASTA"/>
    <property type="match status" value="1"/>
</dbReference>
<evidence type="ECO:0000256" key="3">
    <source>
        <dbReference type="ARBA" id="ARBA00023136"/>
    </source>
</evidence>
<dbReference type="Proteomes" id="UP000544222">
    <property type="component" value="Unassembled WGS sequence"/>
</dbReference>
<keyword evidence="4" id="KW-0812">Transmembrane</keyword>
<comment type="caution">
    <text evidence="6">The sequence shown here is derived from an EMBL/GenBank/DDBJ whole genome shotgun (WGS) entry which is preliminary data.</text>
</comment>
<dbReference type="GO" id="GO:0004180">
    <property type="term" value="F:carboxypeptidase activity"/>
    <property type="evidence" value="ECO:0007669"/>
    <property type="project" value="UniProtKB-KW"/>
</dbReference>
<dbReference type="InterPro" id="IPR050515">
    <property type="entry name" value="Beta-lactam/transpept"/>
</dbReference>
<evidence type="ECO:0000256" key="2">
    <source>
        <dbReference type="ARBA" id="ARBA00022645"/>
    </source>
</evidence>
<dbReference type="AlphaFoldDB" id="A0A7W5H2H6"/>
<feature type="domain" description="PASTA" evidence="5">
    <location>
        <begin position="654"/>
        <end position="712"/>
    </location>
</feature>
<feature type="transmembrane region" description="Helical" evidence="4">
    <location>
        <begin position="12"/>
        <end position="33"/>
    </location>
</feature>
<dbReference type="EMBL" id="JACHYB010000001">
    <property type="protein sequence ID" value="MBB3187431.1"/>
    <property type="molecule type" value="Genomic_DNA"/>
</dbReference>
<dbReference type="GO" id="GO:0008658">
    <property type="term" value="F:penicillin binding"/>
    <property type="evidence" value="ECO:0007669"/>
    <property type="project" value="InterPro"/>
</dbReference>
<dbReference type="Pfam" id="PF03717">
    <property type="entry name" value="PBP_dimer"/>
    <property type="match status" value="1"/>
</dbReference>
<keyword evidence="3 4" id="KW-0472">Membrane</keyword>
<gene>
    <name evidence="6" type="ORF">FHX64_001594</name>
</gene>
<dbReference type="RefSeq" id="WP_183413185.1">
    <property type="nucleotide sequence ID" value="NZ_JACHYB010000001.1"/>
</dbReference>
<keyword evidence="2" id="KW-0645">Protease</keyword>
<dbReference type="PANTHER" id="PTHR30627:SF1">
    <property type="entry name" value="PEPTIDOGLYCAN D,D-TRANSPEPTIDASE FTSI"/>
    <property type="match status" value="1"/>
</dbReference>
<dbReference type="Gene3D" id="3.90.1310.10">
    <property type="entry name" value="Penicillin-binding protein 2a (Domain 2)"/>
    <property type="match status" value="1"/>
</dbReference>
<dbReference type="SUPFAM" id="SSF56601">
    <property type="entry name" value="beta-lactamase/transpeptidase-like"/>
    <property type="match status" value="1"/>
</dbReference>
<dbReference type="SUPFAM" id="SSF54184">
    <property type="entry name" value="Penicillin-binding protein 2x (pbp-2x), c-terminal domain"/>
    <property type="match status" value="1"/>
</dbReference>
<keyword evidence="6" id="KW-0132">Cell division</keyword>
<dbReference type="SUPFAM" id="SSF56519">
    <property type="entry name" value="Penicillin binding protein dimerisation domain"/>
    <property type="match status" value="1"/>
</dbReference>
<reference evidence="6 7" key="1">
    <citation type="submission" date="2020-08" db="EMBL/GenBank/DDBJ databases">
        <title>Genomic Encyclopedia of Type Strains, Phase IV (KMG-IV): sequencing the most valuable type-strain genomes for metagenomic binning, comparative biology and taxonomic classification.</title>
        <authorList>
            <person name="Goeker M."/>
        </authorList>
    </citation>
    <scope>NUCLEOTIDE SEQUENCE [LARGE SCALE GENOMIC DNA]</scope>
    <source>
        <strain evidence="6 7">DSM 27471</strain>
    </source>
</reference>
<evidence type="ECO:0000256" key="4">
    <source>
        <dbReference type="SAM" id="Phobius"/>
    </source>
</evidence>
<dbReference type="SMART" id="SM00740">
    <property type="entry name" value="PASTA"/>
    <property type="match status" value="1"/>
</dbReference>
<accession>A0A7W5H2H6</accession>
<dbReference type="CDD" id="cd06575">
    <property type="entry name" value="PASTA_Pbp2x-like_2"/>
    <property type="match status" value="1"/>
</dbReference>
<evidence type="ECO:0000256" key="1">
    <source>
        <dbReference type="ARBA" id="ARBA00004370"/>
    </source>
</evidence>
<dbReference type="GO" id="GO:0051301">
    <property type="term" value="P:cell division"/>
    <property type="evidence" value="ECO:0007669"/>
    <property type="project" value="UniProtKB-KW"/>
</dbReference>
<keyword evidence="6" id="KW-0131">Cell cycle</keyword>
<evidence type="ECO:0000313" key="7">
    <source>
        <dbReference type="Proteomes" id="UP000544222"/>
    </source>
</evidence>
<organism evidence="6 7">
    <name type="scientific">Microbacter margulisiae</name>
    <dbReference type="NCBI Taxonomy" id="1350067"/>
    <lineage>
        <taxon>Bacteria</taxon>
        <taxon>Pseudomonadati</taxon>
        <taxon>Bacteroidota</taxon>
        <taxon>Bacteroidia</taxon>
        <taxon>Bacteroidales</taxon>
        <taxon>Porphyromonadaceae</taxon>
        <taxon>Microbacter</taxon>
    </lineage>
</organism>
<proteinExistence type="predicted"/>
<keyword evidence="4" id="KW-1133">Transmembrane helix</keyword>
<name>A0A7W5H2H6_9PORP</name>
<dbReference type="InterPro" id="IPR001460">
    <property type="entry name" value="PCN-bd_Tpept"/>
</dbReference>
<dbReference type="GO" id="GO:0005886">
    <property type="term" value="C:plasma membrane"/>
    <property type="evidence" value="ECO:0007669"/>
    <property type="project" value="TreeGrafter"/>
</dbReference>
<evidence type="ECO:0000259" key="5">
    <source>
        <dbReference type="PROSITE" id="PS51178"/>
    </source>
</evidence>
<keyword evidence="2" id="KW-0121">Carboxypeptidase</keyword>
<keyword evidence="7" id="KW-1185">Reference proteome</keyword>
<keyword evidence="2" id="KW-0378">Hydrolase</keyword>
<dbReference type="Gene3D" id="3.40.710.10">
    <property type="entry name" value="DD-peptidase/beta-lactamase superfamily"/>
    <property type="match status" value="1"/>
</dbReference>
<dbReference type="InterPro" id="IPR005311">
    <property type="entry name" value="PBP_dimer"/>
</dbReference>
<dbReference type="PROSITE" id="PS51178">
    <property type="entry name" value="PASTA"/>
    <property type="match status" value="1"/>
</dbReference>
<dbReference type="InterPro" id="IPR005543">
    <property type="entry name" value="PASTA_dom"/>
</dbReference>
<dbReference type="InterPro" id="IPR012338">
    <property type="entry name" value="Beta-lactam/transpept-like"/>
</dbReference>